<geneLocation type="plasmid" evidence="1 2">
    <name>unnamed</name>
</geneLocation>
<evidence type="ECO:0000313" key="2">
    <source>
        <dbReference type="Proteomes" id="UP001163082"/>
    </source>
</evidence>
<reference evidence="1" key="1">
    <citation type="journal article" date="2022" name="Antonie Van Leeuwenhoek">
        <title>Whole genome sequencing of the halophilic Halomonas qaidamensis XH36, a novel species strain with high ectoine production.</title>
        <authorList>
            <person name="Zhang T."/>
            <person name="Cui T."/>
            <person name="Cao Y."/>
            <person name="Li Y."/>
            <person name="Li F."/>
            <person name="Zhu D."/>
            <person name="Xing J."/>
        </authorList>
    </citation>
    <scope>NUCLEOTIDE SEQUENCE</scope>
    <source>
        <strain evidence="1">XH36</strain>
    </source>
</reference>
<dbReference type="EMBL" id="CP080628">
    <property type="protein sequence ID" value="UYV20936.1"/>
    <property type="molecule type" value="Genomic_DNA"/>
</dbReference>
<name>A0ABY6JVS9_9GAMM</name>
<evidence type="ECO:0000313" key="1">
    <source>
        <dbReference type="EMBL" id="UYV20936.1"/>
    </source>
</evidence>
<keyword evidence="2" id="KW-1185">Reference proteome</keyword>
<dbReference type="RefSeq" id="WP_264431617.1">
    <property type="nucleotide sequence ID" value="NZ_CP080628.1"/>
</dbReference>
<accession>A0ABY6JVS9</accession>
<proteinExistence type="predicted"/>
<sequence length="79" mass="8590">MSRYARGAAILGANPLFREFITATTGRPVPDDKAAAAEVRNACGVLSRRELDGNEQAGREYLALVERFNDWLGARHAAS</sequence>
<dbReference type="Proteomes" id="UP001163082">
    <property type="component" value="Plasmid unnamed"/>
</dbReference>
<gene>
    <name evidence="1" type="ORF">K1Y77_17095</name>
</gene>
<keyword evidence="1" id="KW-0614">Plasmid</keyword>
<organism evidence="1 2">
    <name type="scientific">Halomonas qaidamensis</name>
    <dbReference type="NCBI Taxonomy" id="2866211"/>
    <lineage>
        <taxon>Bacteria</taxon>
        <taxon>Pseudomonadati</taxon>
        <taxon>Pseudomonadota</taxon>
        <taxon>Gammaproteobacteria</taxon>
        <taxon>Oceanospirillales</taxon>
        <taxon>Halomonadaceae</taxon>
        <taxon>Halomonas</taxon>
    </lineage>
</organism>
<protein>
    <submittedName>
        <fullName evidence="1">Uncharacterized protein</fullName>
    </submittedName>
</protein>